<dbReference type="Gene3D" id="1.10.287.500">
    <property type="entry name" value="Helix hairpin bin"/>
    <property type="match status" value="1"/>
</dbReference>
<dbReference type="RefSeq" id="WP_307280707.1">
    <property type="nucleotide sequence ID" value="NZ_JAUSVX010000014.1"/>
</dbReference>
<keyword evidence="3" id="KW-1185">Reference proteome</keyword>
<evidence type="ECO:0000313" key="2">
    <source>
        <dbReference type="EMBL" id="MDQ0473023.1"/>
    </source>
</evidence>
<proteinExistence type="predicted"/>
<evidence type="ECO:0000313" key="3">
    <source>
        <dbReference type="Proteomes" id="UP001242480"/>
    </source>
</evidence>
<feature type="region of interest" description="Disordered" evidence="1">
    <location>
        <begin position="256"/>
        <end position="311"/>
    </location>
</feature>
<gene>
    <name evidence="2" type="ORF">QO011_006056</name>
</gene>
<feature type="compositionally biased region" description="Pro residues" evidence="1">
    <location>
        <begin position="274"/>
        <end position="285"/>
    </location>
</feature>
<dbReference type="Proteomes" id="UP001242480">
    <property type="component" value="Unassembled WGS sequence"/>
</dbReference>
<dbReference type="SUPFAM" id="SSF75708">
    <property type="entry name" value="Chemotaxis phosphatase CheZ"/>
    <property type="match status" value="1"/>
</dbReference>
<dbReference type="InterPro" id="IPR007439">
    <property type="entry name" value="Chemotax_Pase_CheZ"/>
</dbReference>
<comment type="caution">
    <text evidence="2">The sequence shown here is derived from an EMBL/GenBank/DDBJ whole genome shotgun (WGS) entry which is preliminary data.</text>
</comment>
<accession>A0ABU0JHX9</accession>
<dbReference type="EMBL" id="JAUSVX010000014">
    <property type="protein sequence ID" value="MDQ0473023.1"/>
    <property type="molecule type" value="Genomic_DNA"/>
</dbReference>
<evidence type="ECO:0008006" key="4">
    <source>
        <dbReference type="Google" id="ProtNLM"/>
    </source>
</evidence>
<protein>
    <recommendedName>
        <fullName evidence="4">Chemotaxis protein CheZ</fullName>
    </recommendedName>
</protein>
<reference evidence="2 3" key="1">
    <citation type="submission" date="2023-07" db="EMBL/GenBank/DDBJ databases">
        <title>Genomic Encyclopedia of Type Strains, Phase IV (KMG-IV): sequencing the most valuable type-strain genomes for metagenomic binning, comparative biology and taxonomic classification.</title>
        <authorList>
            <person name="Goeker M."/>
        </authorList>
    </citation>
    <scope>NUCLEOTIDE SEQUENCE [LARGE SCALE GENOMIC DNA]</scope>
    <source>
        <strain evidence="2 3">DSM 19619</strain>
    </source>
</reference>
<name>A0ABU0JHX9_9HYPH</name>
<dbReference type="Pfam" id="PF04344">
    <property type="entry name" value="CheZ"/>
    <property type="match status" value="1"/>
</dbReference>
<organism evidence="2 3">
    <name type="scientific">Labrys wisconsinensis</name>
    <dbReference type="NCBI Taxonomy" id="425677"/>
    <lineage>
        <taxon>Bacteria</taxon>
        <taxon>Pseudomonadati</taxon>
        <taxon>Pseudomonadota</taxon>
        <taxon>Alphaproteobacteria</taxon>
        <taxon>Hyphomicrobiales</taxon>
        <taxon>Xanthobacteraceae</taxon>
        <taxon>Labrys</taxon>
    </lineage>
</organism>
<evidence type="ECO:0000256" key="1">
    <source>
        <dbReference type="SAM" id="MobiDB-lite"/>
    </source>
</evidence>
<sequence length="323" mass="34682">MSTPPAPLISDADYAAIEAAVMETARGRWFLAEYAQRNRNADTTAVLDAVRRLEQAVEGGRETGQAERLRFDLIDMAGAIARTKAEIAAIKPEGEGGRIGEATNELDAIVRSTETATGDILAAAEHLQEVAWTMREAGVETAACEIIDQRATDIYTACSFQDITGQRIRKVIQVLRYLEDRLNAMIVIWGAGEPPPPPLDLRGSKDAFLSGPALPGQGMEQSDVDAIWAEEAPAEPPPLKMETVLRPLPLAPPVPASEPMPVSRAAQPAAGSPFTPPMRPRPPARSTPEEGAGEEAPRRAPARPVTLADIEALPFEERAALFS</sequence>